<dbReference type="AlphaFoldDB" id="A0A804N1H0"/>
<sequence>MDSCPVLQHGLLPDRQQPRPHPGISKTTQQLDGIYALFAVLRLAVVDTKAGCCDFIGSEVVALTESIGKPLADVLKELGKRVLDSLVKTRVEDDGFTIKYIPRITRTRFSSCDFAFYYIFTCSAALTAPEEAGEEKTHEILGKLEEPTSSANLISTPAVEKGFFELKTSCTDLHSVVGDLLPSAKAVVDDILAARMEKGVSLKAEEVRGQRTTCGTAGLCALNDKDRGPSIGKPRSLMNWNPTAQTFQWEESGPECSESSLRRPPLPIVPVSPLAPRENKNGRRKARRWCLLEETLRKGVEQYGRGNWKEILDNNLDVFICRLPFRLAWCGKLIRYARIVAAHYVCSVKGLYFDLFIIRGGNRAFNAYWRCTM</sequence>
<name>A0A804N1H0_MAIZE</name>
<protein>
    <submittedName>
        <fullName evidence="2">Uncharacterized protein</fullName>
    </submittedName>
</protein>
<feature type="region of interest" description="Disordered" evidence="1">
    <location>
        <begin position="1"/>
        <end position="25"/>
    </location>
</feature>
<reference evidence="2" key="2">
    <citation type="submission" date="2019-07" db="EMBL/GenBank/DDBJ databases">
        <authorList>
            <person name="Seetharam A."/>
            <person name="Woodhouse M."/>
            <person name="Cannon E."/>
        </authorList>
    </citation>
    <scope>NUCLEOTIDE SEQUENCE [LARGE SCALE GENOMIC DNA]</scope>
    <source>
        <strain evidence="2">cv. B73</strain>
    </source>
</reference>
<dbReference type="PANTHER" id="PTHR46993">
    <property type="entry name" value="MYB TRANSCRIPTION FACTOR"/>
    <property type="match status" value="1"/>
</dbReference>
<proteinExistence type="predicted"/>
<organism evidence="2 3">
    <name type="scientific">Zea mays</name>
    <name type="common">Maize</name>
    <dbReference type="NCBI Taxonomy" id="4577"/>
    <lineage>
        <taxon>Eukaryota</taxon>
        <taxon>Viridiplantae</taxon>
        <taxon>Streptophyta</taxon>
        <taxon>Embryophyta</taxon>
        <taxon>Tracheophyta</taxon>
        <taxon>Spermatophyta</taxon>
        <taxon>Magnoliopsida</taxon>
        <taxon>Liliopsida</taxon>
        <taxon>Poales</taxon>
        <taxon>Poaceae</taxon>
        <taxon>PACMAD clade</taxon>
        <taxon>Panicoideae</taxon>
        <taxon>Andropogonodae</taxon>
        <taxon>Andropogoneae</taxon>
        <taxon>Tripsacinae</taxon>
        <taxon>Zea</taxon>
    </lineage>
</organism>
<accession>A0A804N1H0</accession>
<dbReference type="PANTHER" id="PTHR46993:SF13">
    <property type="entry name" value="TRF-LIKE 5"/>
    <property type="match status" value="1"/>
</dbReference>
<keyword evidence="3" id="KW-1185">Reference proteome</keyword>
<evidence type="ECO:0000313" key="2">
    <source>
        <dbReference type="EnsemblPlants" id="Zm00001eb127440_P001"/>
    </source>
</evidence>
<dbReference type="Gramene" id="Zm00001eb127440_T001">
    <property type="protein sequence ID" value="Zm00001eb127440_P001"/>
    <property type="gene ID" value="Zm00001eb127440"/>
</dbReference>
<dbReference type="InParanoid" id="A0A804N1H0"/>
<dbReference type="Proteomes" id="UP000007305">
    <property type="component" value="Chromosome 3"/>
</dbReference>
<reference evidence="2" key="3">
    <citation type="submission" date="2021-05" db="UniProtKB">
        <authorList>
            <consortium name="EnsemblPlants"/>
        </authorList>
    </citation>
    <scope>IDENTIFICATION</scope>
    <source>
        <strain evidence="2">cv. B73</strain>
    </source>
</reference>
<dbReference type="EnsemblPlants" id="Zm00001eb127440_T001">
    <property type="protein sequence ID" value="Zm00001eb127440_P001"/>
    <property type="gene ID" value="Zm00001eb127440"/>
</dbReference>
<evidence type="ECO:0000256" key="1">
    <source>
        <dbReference type="SAM" id="MobiDB-lite"/>
    </source>
</evidence>
<reference evidence="3" key="1">
    <citation type="submission" date="2015-12" db="EMBL/GenBank/DDBJ databases">
        <title>Update maize B73 reference genome by single molecule sequencing technologies.</title>
        <authorList>
            <consortium name="Maize Genome Sequencing Project"/>
            <person name="Ware D."/>
        </authorList>
    </citation>
    <scope>NUCLEOTIDE SEQUENCE [LARGE SCALE GENOMIC DNA]</scope>
    <source>
        <strain evidence="3">cv. B73</strain>
    </source>
</reference>
<evidence type="ECO:0000313" key="3">
    <source>
        <dbReference type="Proteomes" id="UP000007305"/>
    </source>
</evidence>